<feature type="domain" description="PBP" evidence="2">
    <location>
        <begin position="29"/>
        <end position="265"/>
    </location>
</feature>
<name>A0A562W8M5_9BACT</name>
<dbReference type="Pfam" id="PF12849">
    <property type="entry name" value="PBP_like_2"/>
    <property type="match status" value="1"/>
</dbReference>
<evidence type="ECO:0000313" key="3">
    <source>
        <dbReference type="EMBL" id="TWJ26448.1"/>
    </source>
</evidence>
<evidence type="ECO:0000313" key="4">
    <source>
        <dbReference type="Proteomes" id="UP000319449"/>
    </source>
</evidence>
<dbReference type="EMBL" id="VLLN01000005">
    <property type="protein sequence ID" value="TWJ26448.1"/>
    <property type="molecule type" value="Genomic_DNA"/>
</dbReference>
<dbReference type="InterPro" id="IPR050811">
    <property type="entry name" value="Phosphate_ABC_transporter"/>
</dbReference>
<keyword evidence="4" id="KW-1185">Reference proteome</keyword>
<keyword evidence="1" id="KW-0732">Signal</keyword>
<evidence type="ECO:0000259" key="2">
    <source>
        <dbReference type="Pfam" id="PF12849"/>
    </source>
</evidence>
<dbReference type="Gene3D" id="3.40.190.10">
    <property type="entry name" value="Periplasmic binding protein-like II"/>
    <property type="match status" value="2"/>
</dbReference>
<protein>
    <submittedName>
        <fullName evidence="3">Phosphate ABC transporter substrate-binding protein (PhoT family)</fullName>
    </submittedName>
</protein>
<accession>A0A562W8M5</accession>
<dbReference type="PANTHER" id="PTHR30570:SF1">
    <property type="entry name" value="PHOSPHATE-BINDING PROTEIN PSTS"/>
    <property type="match status" value="1"/>
</dbReference>
<sequence length="286" mass="30494">MVSLCWLTRSVPVLCLMIGIVVLCADGESAQGAETIRINGSGSALDMMEPMVASYRKIRPDVRIVMEKPLGSSGAIKALIAGVLDIAVSSKPLKPEEAAQGALAREYGKTPVLFVTHRNVHRTDISTREAEEIYRGKVRTWQNGKPLRLILRAEGDIDTTILRGLSPGMDAAITAARNRKGMIVAVTDPESNEMVAATPGALGASGLTSLLVDKPALNPLSLNGVKATVKTLASGTYPLAKEIRFVTTKNTLPAALKFLEFIYSAPGRALAEKFGVLVSARDRGDK</sequence>
<dbReference type="RefSeq" id="WP_246125764.1">
    <property type="nucleotide sequence ID" value="NZ_VLLN01000005.1"/>
</dbReference>
<dbReference type="PANTHER" id="PTHR30570">
    <property type="entry name" value="PERIPLASMIC PHOSPHATE BINDING COMPONENT OF PHOSPHATE ABC TRANSPORTER"/>
    <property type="match status" value="1"/>
</dbReference>
<dbReference type="InterPro" id="IPR024370">
    <property type="entry name" value="PBP_domain"/>
</dbReference>
<organism evidence="3 4">
    <name type="scientific">Geobacter argillaceus</name>
    <dbReference type="NCBI Taxonomy" id="345631"/>
    <lineage>
        <taxon>Bacteria</taxon>
        <taxon>Pseudomonadati</taxon>
        <taxon>Thermodesulfobacteriota</taxon>
        <taxon>Desulfuromonadia</taxon>
        <taxon>Geobacterales</taxon>
        <taxon>Geobacteraceae</taxon>
        <taxon>Geobacter</taxon>
    </lineage>
</organism>
<comment type="caution">
    <text evidence="3">The sequence shown here is derived from an EMBL/GenBank/DDBJ whole genome shotgun (WGS) entry which is preliminary data.</text>
</comment>
<gene>
    <name evidence="3" type="ORF">JN12_01154</name>
</gene>
<dbReference type="SUPFAM" id="SSF53850">
    <property type="entry name" value="Periplasmic binding protein-like II"/>
    <property type="match status" value="1"/>
</dbReference>
<evidence type="ECO:0000256" key="1">
    <source>
        <dbReference type="ARBA" id="ARBA00022729"/>
    </source>
</evidence>
<dbReference type="AlphaFoldDB" id="A0A562W8M5"/>
<dbReference type="Proteomes" id="UP000319449">
    <property type="component" value="Unassembled WGS sequence"/>
</dbReference>
<reference evidence="3 4" key="1">
    <citation type="submission" date="2019-07" db="EMBL/GenBank/DDBJ databases">
        <title>Genomic Encyclopedia of Archaeal and Bacterial Type Strains, Phase II (KMG-II): from individual species to whole genera.</title>
        <authorList>
            <person name="Goeker M."/>
        </authorList>
    </citation>
    <scope>NUCLEOTIDE SEQUENCE [LARGE SCALE GENOMIC DNA]</scope>
    <source>
        <strain evidence="3 4">ATCC BAA-1139</strain>
    </source>
</reference>
<proteinExistence type="predicted"/>